<dbReference type="InterPro" id="IPR010378">
    <property type="entry name" value="TRAPPC13"/>
</dbReference>
<evidence type="ECO:0000313" key="2">
    <source>
        <dbReference type="EMBL" id="CAI8010583.1"/>
    </source>
</evidence>
<dbReference type="InterPro" id="IPR055427">
    <property type="entry name" value="TRAPPC13_N"/>
</dbReference>
<dbReference type="AlphaFoldDB" id="A0AA35W726"/>
<dbReference type="EMBL" id="CASHTH010001046">
    <property type="protein sequence ID" value="CAI8010583.1"/>
    <property type="molecule type" value="Genomic_DNA"/>
</dbReference>
<dbReference type="Proteomes" id="UP001174909">
    <property type="component" value="Unassembled WGS sequence"/>
</dbReference>
<name>A0AA35W726_GEOBA</name>
<protein>
    <submittedName>
        <fullName evidence="2">Trafficking protein particle complex subunit 13</fullName>
    </submittedName>
</protein>
<evidence type="ECO:0000259" key="1">
    <source>
        <dbReference type="Pfam" id="PF06159"/>
    </source>
</evidence>
<dbReference type="Pfam" id="PF06159">
    <property type="entry name" value="TRAPPC13_N"/>
    <property type="match status" value="1"/>
</dbReference>
<accession>A0AA35W726</accession>
<feature type="domain" description="Trafficking protein particle complex subunit 13 N-terminal" evidence="1">
    <location>
        <begin position="2"/>
        <end position="79"/>
    </location>
</feature>
<reference evidence="2" key="1">
    <citation type="submission" date="2023-03" db="EMBL/GenBank/DDBJ databases">
        <authorList>
            <person name="Steffen K."/>
            <person name="Cardenas P."/>
        </authorList>
    </citation>
    <scope>NUCLEOTIDE SEQUENCE</scope>
</reference>
<gene>
    <name evidence="2" type="ORF">GBAR_LOCUS6957</name>
</gene>
<organism evidence="2 3">
    <name type="scientific">Geodia barretti</name>
    <name type="common">Barrett's horny sponge</name>
    <dbReference type="NCBI Taxonomy" id="519541"/>
    <lineage>
        <taxon>Eukaryota</taxon>
        <taxon>Metazoa</taxon>
        <taxon>Porifera</taxon>
        <taxon>Demospongiae</taxon>
        <taxon>Heteroscleromorpha</taxon>
        <taxon>Tetractinellida</taxon>
        <taxon>Astrophorina</taxon>
        <taxon>Geodiidae</taxon>
        <taxon>Geodia</taxon>
    </lineage>
</organism>
<proteinExistence type="predicted"/>
<sequence length="135" mass="15199">MSFGLIFLWETFNGLISVHNDSQDVAKDVPVKVELLTPSHRHLLLSEPPLPQLDPSACEERIISHEVKEPGEHSSEVPVFGKDNLLPPRNIRQHLYKLTPLSPLQTSGMVSNVQVGKMDIVWRSRFGERGRIQTG</sequence>
<evidence type="ECO:0000313" key="3">
    <source>
        <dbReference type="Proteomes" id="UP001174909"/>
    </source>
</evidence>
<keyword evidence="3" id="KW-1185">Reference proteome</keyword>
<dbReference type="GO" id="GO:1990072">
    <property type="term" value="C:TRAPPIII protein complex"/>
    <property type="evidence" value="ECO:0007669"/>
    <property type="project" value="TreeGrafter"/>
</dbReference>
<comment type="caution">
    <text evidence="2">The sequence shown here is derived from an EMBL/GenBank/DDBJ whole genome shotgun (WGS) entry which is preliminary data.</text>
</comment>
<dbReference type="PANTHER" id="PTHR13134">
    <property type="entry name" value="TRAFFICKING PROTEIN PARTICLE COMPLEX SUBUNIT 13"/>
    <property type="match status" value="1"/>
</dbReference>
<dbReference type="PANTHER" id="PTHR13134:SF3">
    <property type="entry name" value="TRAFFICKING PROTEIN PARTICLE COMPLEX SUBUNIT 13"/>
    <property type="match status" value="1"/>
</dbReference>